<dbReference type="Gene3D" id="1.10.510.10">
    <property type="entry name" value="Transferase(Phosphotransferase) domain 1"/>
    <property type="match status" value="1"/>
</dbReference>
<accession>A0A0C3A8S0</accession>
<dbReference type="PROSITE" id="PS00109">
    <property type="entry name" value="PROTEIN_KINASE_TYR"/>
    <property type="match status" value="1"/>
</dbReference>
<dbReference type="SUPFAM" id="SSF56112">
    <property type="entry name" value="Protein kinase-like (PK-like)"/>
    <property type="match status" value="1"/>
</dbReference>
<protein>
    <submittedName>
        <fullName evidence="1">Uncharacterized protein</fullName>
    </submittedName>
</protein>
<dbReference type="HOGENOM" id="CLU_050270_0_0_1"/>
<proteinExistence type="predicted"/>
<dbReference type="GO" id="GO:0004672">
    <property type="term" value="F:protein kinase activity"/>
    <property type="evidence" value="ECO:0007669"/>
    <property type="project" value="InterPro"/>
</dbReference>
<evidence type="ECO:0000313" key="1">
    <source>
        <dbReference type="EMBL" id="KIM21040.1"/>
    </source>
</evidence>
<dbReference type="InterPro" id="IPR008266">
    <property type="entry name" value="Tyr_kinase_AS"/>
</dbReference>
<reference evidence="2" key="2">
    <citation type="submission" date="2015-01" db="EMBL/GenBank/DDBJ databases">
        <title>Evolutionary Origins and Diversification of the Mycorrhizal Mutualists.</title>
        <authorList>
            <consortium name="DOE Joint Genome Institute"/>
            <consortium name="Mycorrhizal Genomics Consortium"/>
            <person name="Kohler A."/>
            <person name="Kuo A."/>
            <person name="Nagy L.G."/>
            <person name="Floudas D."/>
            <person name="Copeland A."/>
            <person name="Barry K.W."/>
            <person name="Cichocki N."/>
            <person name="Veneault-Fourrey C."/>
            <person name="LaButti K."/>
            <person name="Lindquist E.A."/>
            <person name="Lipzen A."/>
            <person name="Lundell T."/>
            <person name="Morin E."/>
            <person name="Murat C."/>
            <person name="Riley R."/>
            <person name="Ohm R."/>
            <person name="Sun H."/>
            <person name="Tunlid A."/>
            <person name="Henrissat B."/>
            <person name="Grigoriev I.V."/>
            <person name="Hibbett D.S."/>
            <person name="Martin F."/>
        </authorList>
    </citation>
    <scope>NUCLEOTIDE SEQUENCE [LARGE SCALE GENOMIC DNA]</scope>
    <source>
        <strain evidence="2">MAFF 305830</strain>
    </source>
</reference>
<name>A0A0C3A8S0_SERVB</name>
<dbReference type="AlphaFoldDB" id="A0A0C3A8S0"/>
<dbReference type="Proteomes" id="UP000054097">
    <property type="component" value="Unassembled WGS sequence"/>
</dbReference>
<keyword evidence="2" id="KW-1185">Reference proteome</keyword>
<dbReference type="InterPro" id="IPR011009">
    <property type="entry name" value="Kinase-like_dom_sf"/>
</dbReference>
<reference evidence="1 2" key="1">
    <citation type="submission" date="2014-04" db="EMBL/GenBank/DDBJ databases">
        <authorList>
            <consortium name="DOE Joint Genome Institute"/>
            <person name="Kuo A."/>
            <person name="Zuccaro A."/>
            <person name="Kohler A."/>
            <person name="Nagy L.G."/>
            <person name="Floudas D."/>
            <person name="Copeland A."/>
            <person name="Barry K.W."/>
            <person name="Cichocki N."/>
            <person name="Veneault-Fourrey C."/>
            <person name="LaButti K."/>
            <person name="Lindquist E.A."/>
            <person name="Lipzen A."/>
            <person name="Lundell T."/>
            <person name="Morin E."/>
            <person name="Murat C."/>
            <person name="Sun H."/>
            <person name="Tunlid A."/>
            <person name="Henrissat B."/>
            <person name="Grigoriev I.V."/>
            <person name="Hibbett D.S."/>
            <person name="Martin F."/>
            <person name="Nordberg H.P."/>
            <person name="Cantor M.N."/>
            <person name="Hua S.X."/>
        </authorList>
    </citation>
    <scope>NUCLEOTIDE SEQUENCE [LARGE SCALE GENOMIC DNA]</scope>
    <source>
        <strain evidence="1 2">MAFF 305830</strain>
    </source>
</reference>
<organism evidence="1 2">
    <name type="scientific">Serendipita vermifera MAFF 305830</name>
    <dbReference type="NCBI Taxonomy" id="933852"/>
    <lineage>
        <taxon>Eukaryota</taxon>
        <taxon>Fungi</taxon>
        <taxon>Dikarya</taxon>
        <taxon>Basidiomycota</taxon>
        <taxon>Agaricomycotina</taxon>
        <taxon>Agaricomycetes</taxon>
        <taxon>Sebacinales</taxon>
        <taxon>Serendipitaceae</taxon>
        <taxon>Serendipita</taxon>
    </lineage>
</organism>
<dbReference type="STRING" id="933852.A0A0C3A8S0"/>
<evidence type="ECO:0000313" key="2">
    <source>
        <dbReference type="Proteomes" id="UP000054097"/>
    </source>
</evidence>
<sequence length="553" mass="61519">MESGDDPKIRFQKQETAFIKFLENHHAPHFPHKIKPSVALFRMYFNALKEGNLDRITDAAGAIDKLFAIEWDEVKKNAGNASPLDHFVADQTIKTLQTKWRETLDEINKPMAPSYFARSAGWALAQLGPARIHCLRPTDCSGLPISLLNPAFAKFKFILAQPMPFNSDATRAMAVAWNLCMTMPKHFKDDTLRKEALFTHLRGLFLGRSFTTTSFGSANPAGALLRPDGSIDVVVELKNEPGNAGDVYMQCASSFDAAAIHQLKNQASAECAAFVISVDGPNLLICGGFKDDGVSIVEPLSHWCSMLPDGLGERQEVLAKHLYALHASLSLLKAPARGKASKCPRIYDSFQTIDAKARPLEFISPYKPRGSHCLLLFKAKAAITDEPEEVLVKVVHGRYGEYAHRAAAQQGFAPKLYGVAEVNGAPTAYVMEFLSKEKGWMPLRYTSLQTPEQWKLLEAQSTKFLAFMRENRLVHGDLRPNNILLRVKDASVELRILDWDWAGEAGSARYPLNLNQEAKLPGDAGGLITEEDDFATMTDWLKKIRDPSFRLLF</sequence>
<dbReference type="OrthoDB" id="4062651at2759"/>
<gene>
    <name evidence="1" type="ORF">M408DRAFT_333672</name>
</gene>
<dbReference type="EMBL" id="KN824395">
    <property type="protein sequence ID" value="KIM21040.1"/>
    <property type="molecule type" value="Genomic_DNA"/>
</dbReference>